<feature type="compositionally biased region" description="Basic and acidic residues" evidence="2">
    <location>
        <begin position="473"/>
        <end position="485"/>
    </location>
</feature>
<feature type="region of interest" description="Disordered" evidence="2">
    <location>
        <begin position="462"/>
        <end position="485"/>
    </location>
</feature>
<evidence type="ECO:0000256" key="1">
    <source>
        <dbReference type="SAM" id="Coils"/>
    </source>
</evidence>
<evidence type="ECO:0000256" key="2">
    <source>
        <dbReference type="SAM" id="MobiDB-lite"/>
    </source>
</evidence>
<dbReference type="Proteomes" id="UP000187209">
    <property type="component" value="Unassembled WGS sequence"/>
</dbReference>
<keyword evidence="1" id="KW-0175">Coiled coil</keyword>
<name>A0A1R2BJC1_9CILI</name>
<reference evidence="3 4" key="1">
    <citation type="submission" date="2016-11" db="EMBL/GenBank/DDBJ databases">
        <title>The macronuclear genome of Stentor coeruleus: a giant cell with tiny introns.</title>
        <authorList>
            <person name="Slabodnick M."/>
            <person name="Ruby J.G."/>
            <person name="Reiff S.B."/>
            <person name="Swart E.C."/>
            <person name="Gosai S."/>
            <person name="Prabakaran S."/>
            <person name="Witkowska E."/>
            <person name="Larue G.E."/>
            <person name="Fisher S."/>
            <person name="Freeman R.M."/>
            <person name="Gunawardena J."/>
            <person name="Chu W."/>
            <person name="Stover N.A."/>
            <person name="Gregory B.D."/>
            <person name="Nowacki M."/>
            <person name="Derisi J."/>
            <person name="Roy S.W."/>
            <person name="Marshall W.F."/>
            <person name="Sood P."/>
        </authorList>
    </citation>
    <scope>NUCLEOTIDE SEQUENCE [LARGE SCALE GENOMIC DNA]</scope>
    <source>
        <strain evidence="3">WM001</strain>
    </source>
</reference>
<proteinExistence type="predicted"/>
<evidence type="ECO:0000313" key="4">
    <source>
        <dbReference type="Proteomes" id="UP000187209"/>
    </source>
</evidence>
<evidence type="ECO:0000313" key="3">
    <source>
        <dbReference type="EMBL" id="OMJ76866.1"/>
    </source>
</evidence>
<dbReference type="EMBL" id="MPUH01000607">
    <property type="protein sequence ID" value="OMJ76866.1"/>
    <property type="molecule type" value="Genomic_DNA"/>
</dbReference>
<feature type="region of interest" description="Disordered" evidence="2">
    <location>
        <begin position="501"/>
        <end position="531"/>
    </location>
</feature>
<sequence>MSSNKKVQLIRAEGNWSQKQLSIYISANNKLLQVLNLLNLVQEKREIDVPVSSTLEIRIKDSPRSELFGVNIPVSLLKNVHHWVPLFPASKIETLKELPEEISSYPRLLFRSFSEDARPGPEEMNESYYEAHADPFESFASEFALAALIESPGIDFEEIVGRNDFKAKYAKQSAILKILSKQLETSNDKTAQLYKKIESLENKVVKLTEQLNQNVKAGGDRENYLLDMLQNKDLEIQQSLSKNMALNGKIRALENEKEHQADKIRTFELEIDRLKELEKELETSNNKLHKSELIQDQLNKTLLKLSRNISDIEDESYPQYQLSIKDQEIQMLKNITEEVKKSADMQIKSLTVEVEDLSRLLITSQEQERYLASKLLSIDTEKIAVEGKNYLAHVDQLFAESMKKMGLSTDYNKLKDFTYHVKGKAVSVALCRGGLFARVGSSLLNLETYIEDNCERSVSVSRTSRPDTSLSIRTDRSSENLTERSHISKVSSQRTFLKSTQSSVNKIKPVPTCSPLRDRNRVRSLDKKPFR</sequence>
<comment type="caution">
    <text evidence="3">The sequence shown here is derived from an EMBL/GenBank/DDBJ whole genome shotgun (WGS) entry which is preliminary data.</text>
</comment>
<accession>A0A1R2BJC1</accession>
<gene>
    <name evidence="3" type="ORF">SteCoe_23673</name>
</gene>
<dbReference type="AlphaFoldDB" id="A0A1R2BJC1"/>
<protein>
    <submittedName>
        <fullName evidence="3">Uncharacterized protein</fullName>
    </submittedName>
</protein>
<feature type="compositionally biased region" description="Basic and acidic residues" evidence="2">
    <location>
        <begin position="516"/>
        <end position="531"/>
    </location>
</feature>
<keyword evidence="4" id="KW-1185">Reference proteome</keyword>
<feature type="compositionally biased region" description="Polar residues" evidence="2">
    <location>
        <begin position="462"/>
        <end position="472"/>
    </location>
</feature>
<organism evidence="3 4">
    <name type="scientific">Stentor coeruleus</name>
    <dbReference type="NCBI Taxonomy" id="5963"/>
    <lineage>
        <taxon>Eukaryota</taxon>
        <taxon>Sar</taxon>
        <taxon>Alveolata</taxon>
        <taxon>Ciliophora</taxon>
        <taxon>Postciliodesmatophora</taxon>
        <taxon>Heterotrichea</taxon>
        <taxon>Heterotrichida</taxon>
        <taxon>Stentoridae</taxon>
        <taxon>Stentor</taxon>
    </lineage>
</organism>
<feature type="coiled-coil region" evidence="1">
    <location>
        <begin position="183"/>
        <end position="315"/>
    </location>
</feature>